<keyword evidence="10 11" id="KW-0482">Metalloprotease</keyword>
<dbReference type="GO" id="GO:0006508">
    <property type="term" value="P:proteolysis"/>
    <property type="evidence" value="ECO:0007669"/>
    <property type="project" value="UniProtKB-KW"/>
</dbReference>
<reference evidence="14" key="1">
    <citation type="submission" date="2014-08" db="EMBL/GenBank/DDBJ databases">
        <authorList>
            <person name="Sharma Rahul"/>
            <person name="Thines Marco"/>
        </authorList>
    </citation>
    <scope>NUCLEOTIDE SEQUENCE</scope>
</reference>
<dbReference type="FunFam" id="3.30.540.30:FF:000001">
    <property type="entry name" value="Dipeptidyl peptidase 3"/>
    <property type="match status" value="1"/>
</dbReference>
<evidence type="ECO:0000256" key="10">
    <source>
        <dbReference type="ARBA" id="ARBA00023049"/>
    </source>
</evidence>
<proteinExistence type="inferred from homology"/>
<name>A0A0F7SMM2_PHARH</name>
<sequence>MSKAETVVNPYLADPAPPVCGLEITSAFNNLTKKEQLYSHWQSKAGWEGARIIMAQMSHDVKDIIDLLLYILSKPNPKAGRQGEPDNILVDLPNVFKQAGFNEEEQQQFLSYASQVFGNLGNFKSFGHTQFIPRLTQEKFARIVATAIHHKASPLWEKIKVAIYSIKRKSQLTIGKPSSGHTSGYYLPRKTTYDDTDSDYLQTVLEKHEISQLNTRVEKTEDGKLIVWIASVEEEEREIEDGKVIIKKGDFKREMEAISLALEQAKKYAANDAQKGFIDDYVKSFRTGLIEDHVKGSEKWVKDIGPVVETYIGFVETYVDPYGGRAEWEAFTAIVDKELSAKYATLVDSAPELIKALPWGTEYEVDNFIKPDFTSLQIVSFATGGIPAGINIPNYFSVRDKVGFKNVSLGNISAAKDPNEKLTFLTEDDVVLYKEFESQAWELQVALHELLGHGSGKLFQESPDGTVNFDRATINPLTGKPVESWYKPGQTPDSVLGTCSSSYEECRAEAVALYLATNEDILKLFKYTDKKSQEGVLFTMYLMMVRAGLRALEFFNPELKKHGQAHMQARIGITNVLIQDGIVSLIETRNEDGKLTDATIKLNREKVLKEGSNSMGRLLVELQVRKCTADGKGARSFYEQLTTPIENWDGELRDLVISKKAPRKLFCQPNTFIVDGEVILKEYPLTLEGLIESTIERGI</sequence>
<dbReference type="Gene3D" id="3.30.540.30">
    <property type="match status" value="3"/>
</dbReference>
<keyword evidence="9 11" id="KW-0862">Zinc</keyword>
<dbReference type="PIRSF" id="PIRSF007828">
    <property type="entry name" value="Dipeptidyl-peptidase_III"/>
    <property type="match status" value="1"/>
</dbReference>
<feature type="binding site" evidence="13">
    <location>
        <position position="448"/>
    </location>
    <ligand>
        <name>Zn(2+)</name>
        <dbReference type="ChEBI" id="CHEBI:29105"/>
        <note>catalytic</note>
    </ligand>
</feature>
<comment type="catalytic activity">
    <reaction evidence="1 11">
        <text>Release of an N-terminal dipeptide from a peptide comprising four or more residues, with broad specificity. Also acts on dipeptidyl 2-naphthylamides.</text>
        <dbReference type="EC" id="3.4.14.4"/>
    </reaction>
</comment>
<dbReference type="InterPro" id="IPR039461">
    <property type="entry name" value="Peptidase_M49"/>
</dbReference>
<feature type="active site" evidence="12">
    <location>
        <position position="449"/>
    </location>
</feature>
<evidence type="ECO:0000256" key="3">
    <source>
        <dbReference type="ARBA" id="ARBA00010200"/>
    </source>
</evidence>
<comment type="similarity">
    <text evidence="3 11">Belongs to the peptidase M49 family.</text>
</comment>
<evidence type="ECO:0000256" key="13">
    <source>
        <dbReference type="PIRSR" id="PIRSR007828-2"/>
    </source>
</evidence>
<comment type="subcellular location">
    <subcellularLocation>
        <location evidence="2">Cytoplasm</location>
    </subcellularLocation>
</comment>
<dbReference type="GO" id="GO:0008235">
    <property type="term" value="F:metalloexopeptidase activity"/>
    <property type="evidence" value="ECO:0007669"/>
    <property type="project" value="InterPro"/>
</dbReference>
<dbReference type="EMBL" id="LN483142">
    <property type="protein sequence ID" value="CED83297.1"/>
    <property type="molecule type" value="Genomic_DNA"/>
</dbReference>
<keyword evidence="4 11" id="KW-0031">Aminopeptidase</keyword>
<dbReference type="GO" id="GO:0005737">
    <property type="term" value="C:cytoplasm"/>
    <property type="evidence" value="ECO:0007669"/>
    <property type="project" value="UniProtKB-SubCell"/>
</dbReference>
<evidence type="ECO:0000256" key="1">
    <source>
        <dbReference type="ARBA" id="ARBA00001336"/>
    </source>
</evidence>
<evidence type="ECO:0000256" key="7">
    <source>
        <dbReference type="ARBA" id="ARBA00022723"/>
    </source>
</evidence>
<dbReference type="PANTHER" id="PTHR23422:SF11">
    <property type="entry name" value="DIPEPTIDYL PEPTIDASE 3"/>
    <property type="match status" value="1"/>
</dbReference>
<evidence type="ECO:0000256" key="11">
    <source>
        <dbReference type="PIRNR" id="PIRNR007828"/>
    </source>
</evidence>
<organism evidence="14">
    <name type="scientific">Phaffia rhodozyma</name>
    <name type="common">Yeast</name>
    <name type="synonym">Xanthophyllomyces dendrorhous</name>
    <dbReference type="NCBI Taxonomy" id="264483"/>
    <lineage>
        <taxon>Eukaryota</taxon>
        <taxon>Fungi</taxon>
        <taxon>Dikarya</taxon>
        <taxon>Basidiomycota</taxon>
        <taxon>Agaricomycotina</taxon>
        <taxon>Tremellomycetes</taxon>
        <taxon>Cystofilobasidiales</taxon>
        <taxon>Mrakiaceae</taxon>
        <taxon>Phaffia</taxon>
    </lineage>
</organism>
<evidence type="ECO:0000313" key="14">
    <source>
        <dbReference type="EMBL" id="CED83297.1"/>
    </source>
</evidence>
<comment type="cofactor">
    <cofactor evidence="11 13">
        <name>Zn(2+)</name>
        <dbReference type="ChEBI" id="CHEBI:29105"/>
    </cofactor>
    <text evidence="11 13">Binds 1 zinc ion per subunit.</text>
</comment>
<keyword evidence="8 11" id="KW-0378">Hydrolase</keyword>
<dbReference type="Pfam" id="PF03571">
    <property type="entry name" value="Peptidase_M49"/>
    <property type="match status" value="1"/>
</dbReference>
<evidence type="ECO:0000256" key="6">
    <source>
        <dbReference type="ARBA" id="ARBA00022670"/>
    </source>
</evidence>
<feature type="binding site" evidence="13">
    <location>
        <position position="505"/>
    </location>
    <ligand>
        <name>Zn(2+)</name>
        <dbReference type="ChEBI" id="CHEBI:29105"/>
        <note>catalytic</note>
    </ligand>
</feature>
<dbReference type="EC" id="3.4.14.4" evidence="11"/>
<evidence type="ECO:0000256" key="8">
    <source>
        <dbReference type="ARBA" id="ARBA00022801"/>
    </source>
</evidence>
<accession>A0A0F7SMM2</accession>
<evidence type="ECO:0000256" key="4">
    <source>
        <dbReference type="ARBA" id="ARBA00022438"/>
    </source>
</evidence>
<protein>
    <recommendedName>
        <fullName evidence="11">Dipeptidyl peptidase 3</fullName>
        <ecNumber evidence="11">3.4.14.4</ecNumber>
    </recommendedName>
    <alternativeName>
        <fullName evidence="11">Dipeptidyl aminopeptidase III</fullName>
    </alternativeName>
    <alternativeName>
        <fullName evidence="11">Dipeptidyl peptidase III</fullName>
    </alternativeName>
</protein>
<dbReference type="GO" id="GO:0004177">
    <property type="term" value="F:aminopeptidase activity"/>
    <property type="evidence" value="ECO:0007669"/>
    <property type="project" value="UniProtKB-KW"/>
</dbReference>
<keyword evidence="7 11" id="KW-0479">Metal-binding</keyword>
<feature type="binding site" evidence="13">
    <location>
        <position position="453"/>
    </location>
    <ligand>
        <name>Zn(2+)</name>
        <dbReference type="ChEBI" id="CHEBI:29105"/>
        <note>catalytic</note>
    </ligand>
</feature>
<dbReference type="AlphaFoldDB" id="A0A0F7SMM2"/>
<keyword evidence="5 11" id="KW-0963">Cytoplasm</keyword>
<dbReference type="PANTHER" id="PTHR23422">
    <property type="entry name" value="DIPEPTIDYL PEPTIDASE III-RELATED"/>
    <property type="match status" value="1"/>
</dbReference>
<evidence type="ECO:0000256" key="12">
    <source>
        <dbReference type="PIRSR" id="PIRSR007828-1"/>
    </source>
</evidence>
<dbReference type="GO" id="GO:0008239">
    <property type="term" value="F:dipeptidyl-peptidase activity"/>
    <property type="evidence" value="ECO:0007669"/>
    <property type="project" value="UniProtKB-UniRule"/>
</dbReference>
<keyword evidence="6 11" id="KW-0645">Protease</keyword>
<dbReference type="GO" id="GO:0046872">
    <property type="term" value="F:metal ion binding"/>
    <property type="evidence" value="ECO:0007669"/>
    <property type="project" value="UniProtKB-KW"/>
</dbReference>
<evidence type="ECO:0000256" key="5">
    <source>
        <dbReference type="ARBA" id="ARBA00022490"/>
    </source>
</evidence>
<dbReference type="InterPro" id="IPR005317">
    <property type="entry name" value="Dipeptidyl-peptase3"/>
</dbReference>
<evidence type="ECO:0000256" key="2">
    <source>
        <dbReference type="ARBA" id="ARBA00004496"/>
    </source>
</evidence>
<evidence type="ECO:0000256" key="9">
    <source>
        <dbReference type="ARBA" id="ARBA00022833"/>
    </source>
</evidence>